<dbReference type="RefSeq" id="WP_028312160.1">
    <property type="nucleotide sequence ID" value="NZ_AXWS01000015.1"/>
</dbReference>
<evidence type="ECO:0000256" key="5">
    <source>
        <dbReference type="ARBA" id="ARBA00022801"/>
    </source>
</evidence>
<sequence>MSDELKDWLDRHGGDSAITDTMLALAGGCRLIADAARRGPLIGLVGSAGSSNVQGEVQQQLDVYTNDLLCDALEACRSVAGYASEEMEDAITSARWSSDGVHLVLFDPLDGSSNIEANISVGTIFSVLPHPEPGRAPEADDFLQPGRHQLAAGYAVYGPATSLVVAVAGRTAVFTLEPASDAWVLTRDAVRVPVTAREFAINASNERFWEAPVQRYVAECVAGADGPRSRDFNMRWVASLVAETHRILSRGGVFLYPRDGKEPRKPGRLRLMYEANPVAFVMAQAGACAVTGSHAILDVRPEGLHQRVPLIFGSADEVGRIVEYHADTSANVSLQLFKTRSLFVNAHA</sequence>
<dbReference type="GO" id="GO:0030388">
    <property type="term" value="P:fructose 1,6-bisphosphate metabolic process"/>
    <property type="evidence" value="ECO:0007669"/>
    <property type="project" value="TreeGrafter"/>
</dbReference>
<dbReference type="GO" id="GO:0005986">
    <property type="term" value="P:sucrose biosynthetic process"/>
    <property type="evidence" value="ECO:0007669"/>
    <property type="project" value="TreeGrafter"/>
</dbReference>
<dbReference type="SUPFAM" id="SSF56655">
    <property type="entry name" value="Carbohydrate phosphatase"/>
    <property type="match status" value="1"/>
</dbReference>
<dbReference type="GO" id="GO:0006094">
    <property type="term" value="P:gluconeogenesis"/>
    <property type="evidence" value="ECO:0007669"/>
    <property type="project" value="UniProtKB-UniRule"/>
</dbReference>
<dbReference type="InterPro" id="IPR044015">
    <property type="entry name" value="FBPase_C_dom"/>
</dbReference>
<dbReference type="InterPro" id="IPR033391">
    <property type="entry name" value="FBPase_N"/>
</dbReference>
<dbReference type="GO" id="GO:0006002">
    <property type="term" value="P:fructose 6-phosphate metabolic process"/>
    <property type="evidence" value="ECO:0007669"/>
    <property type="project" value="TreeGrafter"/>
</dbReference>
<organism evidence="13 14">
    <name type="scientific">Derxia gummosa DSM 723</name>
    <dbReference type="NCBI Taxonomy" id="1121388"/>
    <lineage>
        <taxon>Bacteria</taxon>
        <taxon>Pseudomonadati</taxon>
        <taxon>Pseudomonadota</taxon>
        <taxon>Betaproteobacteria</taxon>
        <taxon>Burkholderiales</taxon>
        <taxon>Alcaligenaceae</taxon>
        <taxon>Derxia</taxon>
    </lineage>
</organism>
<evidence type="ECO:0000259" key="12">
    <source>
        <dbReference type="Pfam" id="PF18913"/>
    </source>
</evidence>
<dbReference type="PRINTS" id="PR00115">
    <property type="entry name" value="F16BPHPHTASE"/>
</dbReference>
<dbReference type="HAMAP" id="MF_01855">
    <property type="entry name" value="FBPase_class1"/>
    <property type="match status" value="1"/>
</dbReference>
<protein>
    <recommendedName>
        <fullName evidence="9">Fructose-1,6-bisphosphatase class 1</fullName>
        <shortName evidence="9">FBPase class 1</shortName>
        <ecNumber evidence="9">3.1.3.11</ecNumber>
    </recommendedName>
    <alternativeName>
        <fullName evidence="9">D-fructose-1,6-bisphosphate 1-phosphohydrolase class 1</fullName>
    </alternativeName>
</protein>
<accession>A0A8B6X595</accession>
<evidence type="ECO:0000259" key="11">
    <source>
        <dbReference type="Pfam" id="PF00316"/>
    </source>
</evidence>
<dbReference type="PANTHER" id="PTHR11556:SF35">
    <property type="entry name" value="SEDOHEPTULOSE-1,7-BISPHOSPHATASE, CHLOROPLASTIC"/>
    <property type="match status" value="1"/>
</dbReference>
<evidence type="ECO:0000256" key="4">
    <source>
        <dbReference type="ARBA" id="ARBA00022723"/>
    </source>
</evidence>
<feature type="binding site" evidence="9">
    <location>
        <position position="202"/>
    </location>
    <ligand>
        <name>substrate</name>
    </ligand>
</feature>
<evidence type="ECO:0000256" key="1">
    <source>
        <dbReference type="ARBA" id="ARBA00001273"/>
    </source>
</evidence>
<dbReference type="PIRSF" id="PIRSF500210">
    <property type="entry name" value="FBPtase"/>
    <property type="match status" value="1"/>
</dbReference>
<feature type="binding site" evidence="9">
    <location>
        <position position="110"/>
    </location>
    <ligand>
        <name>Mg(2+)</name>
        <dbReference type="ChEBI" id="CHEBI:18420"/>
        <label>2</label>
    </ligand>
</feature>
<feature type="binding site" evidence="9">
    <location>
        <position position="107"/>
    </location>
    <ligand>
        <name>Mg(2+)</name>
        <dbReference type="ChEBI" id="CHEBI:18420"/>
        <label>1</label>
    </ligand>
</feature>
<dbReference type="GO" id="GO:0042132">
    <property type="term" value="F:fructose 1,6-bisphosphate 1-phosphatase activity"/>
    <property type="evidence" value="ECO:0007669"/>
    <property type="project" value="UniProtKB-UniRule"/>
</dbReference>
<dbReference type="GO" id="GO:0000287">
    <property type="term" value="F:magnesium ion binding"/>
    <property type="evidence" value="ECO:0007669"/>
    <property type="project" value="UniProtKB-UniRule"/>
</dbReference>
<dbReference type="OrthoDB" id="9806756at2"/>
<evidence type="ECO:0000256" key="8">
    <source>
        <dbReference type="ARBA" id="ARBA00024331"/>
    </source>
</evidence>
<dbReference type="NCBIfam" id="NF006779">
    <property type="entry name" value="PRK09293.1-3"/>
    <property type="match status" value="1"/>
</dbReference>
<dbReference type="PIRSF" id="PIRSF000904">
    <property type="entry name" value="FBPtase_SBPase"/>
    <property type="match status" value="1"/>
</dbReference>
<keyword evidence="5 9" id="KW-0378">Hydrolase</keyword>
<dbReference type="InterPro" id="IPR028343">
    <property type="entry name" value="FBPtase"/>
</dbReference>
<feature type="domain" description="Fructose-1-6-bisphosphatase class 1 C-terminal" evidence="12">
    <location>
        <begin position="193"/>
        <end position="325"/>
    </location>
</feature>
<evidence type="ECO:0000313" key="14">
    <source>
        <dbReference type="RefSeq" id="WP_028312160.1"/>
    </source>
</evidence>
<comment type="cofactor">
    <cofactor evidence="9">
        <name>Mg(2+)</name>
        <dbReference type="ChEBI" id="CHEBI:18420"/>
    </cofactor>
    <text evidence="9">Binds 2 magnesium ions per subunit.</text>
</comment>
<dbReference type="NCBIfam" id="NF006780">
    <property type="entry name" value="PRK09293.1-4"/>
    <property type="match status" value="1"/>
</dbReference>
<feature type="domain" description="Fructose-1-6-bisphosphatase class I N-terminal" evidence="11">
    <location>
        <begin position="18"/>
        <end position="187"/>
    </location>
</feature>
<feature type="binding site" evidence="9">
    <location>
        <position position="107"/>
    </location>
    <ligand>
        <name>Mg(2+)</name>
        <dbReference type="ChEBI" id="CHEBI:18420"/>
        <label>2</label>
    </ligand>
</feature>
<proteinExistence type="inferred from homology"/>
<evidence type="ECO:0000256" key="6">
    <source>
        <dbReference type="ARBA" id="ARBA00022842"/>
    </source>
</evidence>
<evidence type="ECO:0000256" key="3">
    <source>
        <dbReference type="ARBA" id="ARBA00022490"/>
    </source>
</evidence>
<dbReference type="EC" id="3.1.3.11" evidence="9"/>
<feature type="binding site" evidence="9">
    <location>
        <position position="109"/>
    </location>
    <ligand>
        <name>Mg(2+)</name>
        <dbReference type="ChEBI" id="CHEBI:18420"/>
        <label>1</label>
    </ligand>
</feature>
<evidence type="ECO:0000256" key="9">
    <source>
        <dbReference type="HAMAP-Rule" id="MF_01855"/>
    </source>
</evidence>
<comment type="pathway">
    <text evidence="8">Carbohydrate biosynthesis.</text>
</comment>
<comment type="caution">
    <text evidence="9">Lacks conserved residue(s) required for the propagation of feature annotation.</text>
</comment>
<dbReference type="GO" id="GO:0006000">
    <property type="term" value="P:fructose metabolic process"/>
    <property type="evidence" value="ECO:0007669"/>
    <property type="project" value="TreeGrafter"/>
</dbReference>
<dbReference type="Gene3D" id="3.30.540.10">
    <property type="entry name" value="Fructose-1,6-Bisphosphatase, subunit A, domain 1"/>
    <property type="match status" value="1"/>
</dbReference>
<evidence type="ECO:0000313" key="13">
    <source>
        <dbReference type="Proteomes" id="UP000675920"/>
    </source>
</evidence>
<dbReference type="InterPro" id="IPR000146">
    <property type="entry name" value="FBPase_class-1"/>
</dbReference>
<feature type="binding site" evidence="9">
    <location>
        <begin position="110"/>
        <end position="113"/>
    </location>
    <ligand>
        <name>substrate</name>
    </ligand>
</feature>
<dbReference type="PANTHER" id="PTHR11556">
    <property type="entry name" value="FRUCTOSE-1,6-BISPHOSPHATASE-RELATED"/>
    <property type="match status" value="1"/>
</dbReference>
<dbReference type="Proteomes" id="UP000675920">
    <property type="component" value="Unplaced"/>
</dbReference>
<dbReference type="Gene3D" id="3.40.190.80">
    <property type="match status" value="1"/>
</dbReference>
<comment type="subcellular location">
    <subcellularLocation>
        <location evidence="9">Cytoplasm</location>
    </subcellularLocation>
</comment>
<dbReference type="Pfam" id="PF18913">
    <property type="entry name" value="FBPase_C"/>
    <property type="match status" value="1"/>
</dbReference>
<comment type="subunit">
    <text evidence="9">Homotetramer.</text>
</comment>
<reference evidence="14" key="1">
    <citation type="submission" date="2025-08" db="UniProtKB">
        <authorList>
            <consortium name="RefSeq"/>
        </authorList>
    </citation>
    <scope>IDENTIFICATION</scope>
</reference>
<keyword evidence="4 9" id="KW-0479">Metal-binding</keyword>
<feature type="binding site" evidence="9">
    <location>
        <position position="274"/>
    </location>
    <ligand>
        <name>Mg(2+)</name>
        <dbReference type="ChEBI" id="CHEBI:18420"/>
        <label>2</label>
    </ligand>
</feature>
<dbReference type="AlphaFoldDB" id="A0A8B6X595"/>
<name>A0A8B6X595_9BURK</name>
<gene>
    <name evidence="9" type="primary">fbp</name>
</gene>
<evidence type="ECO:0000256" key="10">
    <source>
        <dbReference type="RuleBase" id="RU000508"/>
    </source>
</evidence>
<evidence type="ECO:0000256" key="2">
    <source>
        <dbReference type="ARBA" id="ARBA00010941"/>
    </source>
</evidence>
<comment type="catalytic activity">
    <reaction evidence="1 9">
        <text>beta-D-fructose 1,6-bisphosphate + H2O = beta-D-fructose 6-phosphate + phosphate</text>
        <dbReference type="Rhea" id="RHEA:11064"/>
        <dbReference type="ChEBI" id="CHEBI:15377"/>
        <dbReference type="ChEBI" id="CHEBI:32966"/>
        <dbReference type="ChEBI" id="CHEBI:43474"/>
        <dbReference type="ChEBI" id="CHEBI:57634"/>
        <dbReference type="EC" id="3.1.3.11"/>
    </reaction>
</comment>
<keyword evidence="7 9" id="KW-0119">Carbohydrate metabolism</keyword>
<keyword evidence="13" id="KW-1185">Reference proteome</keyword>
<dbReference type="GO" id="GO:0005829">
    <property type="term" value="C:cytosol"/>
    <property type="evidence" value="ECO:0007669"/>
    <property type="project" value="TreeGrafter"/>
</dbReference>
<evidence type="ECO:0000256" key="7">
    <source>
        <dbReference type="ARBA" id="ARBA00023277"/>
    </source>
</evidence>
<comment type="similarity">
    <text evidence="2 9 10">Belongs to the FBPase class 1 family.</text>
</comment>
<dbReference type="CDD" id="cd00354">
    <property type="entry name" value="FBPase"/>
    <property type="match status" value="1"/>
</dbReference>
<dbReference type="Pfam" id="PF00316">
    <property type="entry name" value="FBPase"/>
    <property type="match status" value="1"/>
</dbReference>
<keyword evidence="6 9" id="KW-0460">Magnesium</keyword>
<feature type="binding site" evidence="9">
    <location>
        <position position="85"/>
    </location>
    <ligand>
        <name>Mg(2+)</name>
        <dbReference type="ChEBI" id="CHEBI:18420"/>
        <label>1</label>
    </ligand>
</feature>
<dbReference type="FunFam" id="3.40.190.80:FF:000011">
    <property type="entry name" value="Fructose-1,6-bisphosphatase class 1"/>
    <property type="match status" value="1"/>
</dbReference>
<keyword evidence="3 9" id="KW-0963">Cytoplasm</keyword>